<gene>
    <name evidence="3" type="ordered locus">Trebr_1525</name>
</gene>
<evidence type="ECO:0000313" key="3">
    <source>
        <dbReference type="EMBL" id="AEE16948.1"/>
    </source>
</evidence>
<dbReference type="PROSITE" id="PS51257">
    <property type="entry name" value="PROKAR_LIPOPROTEIN"/>
    <property type="match status" value="1"/>
</dbReference>
<feature type="chain" id="PRO_5003312883" evidence="2">
    <location>
        <begin position="30"/>
        <end position="215"/>
    </location>
</feature>
<accession>F4LP86</accession>
<evidence type="ECO:0000313" key="4">
    <source>
        <dbReference type="Proteomes" id="UP000006546"/>
    </source>
</evidence>
<proteinExistence type="predicted"/>
<dbReference type="RefSeq" id="WP_013758653.1">
    <property type="nucleotide sequence ID" value="NC_015500.1"/>
</dbReference>
<dbReference type="InterPro" id="IPR019734">
    <property type="entry name" value="TPR_rpt"/>
</dbReference>
<dbReference type="Proteomes" id="UP000006546">
    <property type="component" value="Chromosome"/>
</dbReference>
<dbReference type="SUPFAM" id="SSF48452">
    <property type="entry name" value="TPR-like"/>
    <property type="match status" value="1"/>
</dbReference>
<sequence length="215" mass="23718">MIHLRCVLRIGIVLLSGGLLLGSAACSSAGGVRIPGENERILKNLASEYYAIAEGNLNLKNYTKAVEYYRLAMRSAEFERIAYYKIGYAYALAKDWVNAESVYRELLAQDSQNVSLAASLAYITAQKGDIDSALVQYEKLTALQPFDQSLRENYTVLLAAAGRNDDAAKQLELLKTDFPDSTVIESLEKKLKPQDTETPDTETPTAEIPAIETQN</sequence>
<evidence type="ECO:0000256" key="2">
    <source>
        <dbReference type="SAM" id="SignalP"/>
    </source>
</evidence>
<dbReference type="eggNOG" id="COG0457">
    <property type="taxonomic scope" value="Bacteria"/>
</dbReference>
<name>F4LP86_TREBD</name>
<keyword evidence="2" id="KW-0732">Signal</keyword>
<dbReference type="Pfam" id="PF13432">
    <property type="entry name" value="TPR_16"/>
    <property type="match status" value="2"/>
</dbReference>
<organism evidence="3 4">
    <name type="scientific">Treponema brennaborense (strain DSM 12168 / CIP 105900 / DD5/3)</name>
    <dbReference type="NCBI Taxonomy" id="906968"/>
    <lineage>
        <taxon>Bacteria</taxon>
        <taxon>Pseudomonadati</taxon>
        <taxon>Spirochaetota</taxon>
        <taxon>Spirochaetia</taxon>
        <taxon>Spirochaetales</taxon>
        <taxon>Treponemataceae</taxon>
        <taxon>Treponema</taxon>
    </lineage>
</organism>
<keyword evidence="4" id="KW-1185">Reference proteome</keyword>
<protein>
    <submittedName>
        <fullName evidence="3">Uncharacterized protein</fullName>
    </submittedName>
</protein>
<dbReference type="OrthoDB" id="359465at2"/>
<dbReference type="STRING" id="906968.Trebr_1525"/>
<dbReference type="Gene3D" id="1.25.40.10">
    <property type="entry name" value="Tetratricopeptide repeat domain"/>
    <property type="match status" value="1"/>
</dbReference>
<dbReference type="KEGG" id="tbe:Trebr_1525"/>
<dbReference type="EMBL" id="CP002696">
    <property type="protein sequence ID" value="AEE16948.1"/>
    <property type="molecule type" value="Genomic_DNA"/>
</dbReference>
<reference evidence="4" key="1">
    <citation type="submission" date="2011-04" db="EMBL/GenBank/DDBJ databases">
        <title>The complete genome of Treponema brennaborense DSM 12168.</title>
        <authorList>
            <person name="Lucas S."/>
            <person name="Han J."/>
            <person name="Lapidus A."/>
            <person name="Bruce D."/>
            <person name="Goodwin L."/>
            <person name="Pitluck S."/>
            <person name="Peters L."/>
            <person name="Kyrpides N."/>
            <person name="Mavromatis K."/>
            <person name="Ivanova N."/>
            <person name="Mikhailova N."/>
            <person name="Pagani I."/>
            <person name="Teshima H."/>
            <person name="Detter J.C."/>
            <person name="Tapia R."/>
            <person name="Han C."/>
            <person name="Land M."/>
            <person name="Hauser L."/>
            <person name="Markowitz V."/>
            <person name="Cheng J.-F."/>
            <person name="Hugenholtz P."/>
            <person name="Woyke T."/>
            <person name="Wu D."/>
            <person name="Gronow S."/>
            <person name="Wellnitz S."/>
            <person name="Brambilla E."/>
            <person name="Klenk H.-P."/>
            <person name="Eisen J.A."/>
        </authorList>
    </citation>
    <scope>NUCLEOTIDE SEQUENCE [LARGE SCALE GENOMIC DNA]</scope>
    <source>
        <strain evidence="4">DSM 12168 / CIP 105900 / DD5/3</strain>
    </source>
</reference>
<feature type="region of interest" description="Disordered" evidence="1">
    <location>
        <begin position="187"/>
        <end position="215"/>
    </location>
</feature>
<dbReference type="SMART" id="SM00028">
    <property type="entry name" value="TPR"/>
    <property type="match status" value="3"/>
</dbReference>
<dbReference type="HOGENOM" id="CLU_098674_0_0_12"/>
<evidence type="ECO:0000256" key="1">
    <source>
        <dbReference type="SAM" id="MobiDB-lite"/>
    </source>
</evidence>
<feature type="signal peptide" evidence="2">
    <location>
        <begin position="1"/>
        <end position="29"/>
    </location>
</feature>
<dbReference type="InterPro" id="IPR011990">
    <property type="entry name" value="TPR-like_helical_dom_sf"/>
</dbReference>
<dbReference type="AlphaFoldDB" id="F4LP86"/>